<dbReference type="AlphaFoldDB" id="A0A5M3W2Q5"/>
<dbReference type="SUPFAM" id="SSF81923">
    <property type="entry name" value="Double Clp-N motif"/>
    <property type="match status" value="2"/>
</dbReference>
<keyword evidence="1" id="KW-0677">Repeat</keyword>
<dbReference type="InterPro" id="IPR044217">
    <property type="entry name" value="CLPT1/2"/>
</dbReference>
<evidence type="ECO:0000313" key="4">
    <source>
        <dbReference type="Proteomes" id="UP000334990"/>
    </source>
</evidence>
<comment type="caution">
    <text evidence="3">The sequence shown here is derived from an EMBL/GenBank/DDBJ whole genome shotgun (WGS) entry which is preliminary data.</text>
</comment>
<gene>
    <name evidence="3" type="ORF">Acor_51000</name>
</gene>
<accession>A0A5M3W2Q5</accession>
<evidence type="ECO:0000256" key="1">
    <source>
        <dbReference type="PROSITE-ProRule" id="PRU01251"/>
    </source>
</evidence>
<dbReference type="EMBL" id="BLAD01000064">
    <property type="protein sequence ID" value="GES03034.1"/>
    <property type="molecule type" value="Genomic_DNA"/>
</dbReference>
<keyword evidence="3" id="KW-0645">Protease</keyword>
<keyword evidence="3" id="KW-0378">Hydrolase</keyword>
<dbReference type="GO" id="GO:0008233">
    <property type="term" value="F:peptidase activity"/>
    <property type="evidence" value="ECO:0007669"/>
    <property type="project" value="UniProtKB-KW"/>
</dbReference>
<protein>
    <submittedName>
        <fullName evidence="3">Clp protease</fullName>
    </submittedName>
</protein>
<dbReference type="PROSITE" id="PS51903">
    <property type="entry name" value="CLP_R"/>
    <property type="match status" value="1"/>
</dbReference>
<name>A0A5M3W2Q5_9ACTN</name>
<dbReference type="PANTHER" id="PTHR47016:SF5">
    <property type="entry name" value="CLP DOMAIN SUPERFAMILY PROTEIN"/>
    <property type="match status" value="1"/>
</dbReference>
<evidence type="ECO:0000259" key="2">
    <source>
        <dbReference type="PROSITE" id="PS51903"/>
    </source>
</evidence>
<evidence type="ECO:0000313" key="3">
    <source>
        <dbReference type="EMBL" id="GES03034.1"/>
    </source>
</evidence>
<organism evidence="3 4">
    <name type="scientific">Acrocarpospora corrugata</name>
    <dbReference type="NCBI Taxonomy" id="35763"/>
    <lineage>
        <taxon>Bacteria</taxon>
        <taxon>Bacillati</taxon>
        <taxon>Actinomycetota</taxon>
        <taxon>Actinomycetes</taxon>
        <taxon>Streptosporangiales</taxon>
        <taxon>Streptosporangiaceae</taxon>
        <taxon>Acrocarpospora</taxon>
    </lineage>
</organism>
<sequence length="186" mass="20211">MFERFTPEARQAVNHAMAEARRLAHQHTGTEHLLLALLADPDSGTAQALRGIDHAQAAAAIEAAVRRPCHGEELDADLLSTLGIDLDAVREKIEASFGPGSLDRAPFRTRRGALISGRHLTWTPKAKKALELSLREALALKSKEINTIHLLLGLFREGSGLAMRILVEHGLDTDAIAARLRANETP</sequence>
<dbReference type="PANTHER" id="PTHR47016">
    <property type="entry name" value="ATP-DEPENDENT CLP PROTEASE ATP-BINDING SUBUNIT CLPT1, CHLOROPLASTIC"/>
    <property type="match status" value="1"/>
</dbReference>
<dbReference type="InterPro" id="IPR036628">
    <property type="entry name" value="Clp_N_dom_sf"/>
</dbReference>
<dbReference type="GO" id="GO:0006508">
    <property type="term" value="P:proteolysis"/>
    <property type="evidence" value="ECO:0007669"/>
    <property type="project" value="UniProtKB-KW"/>
</dbReference>
<proteinExistence type="predicted"/>
<keyword evidence="4" id="KW-1185">Reference proteome</keyword>
<dbReference type="Proteomes" id="UP000334990">
    <property type="component" value="Unassembled WGS sequence"/>
</dbReference>
<dbReference type="InterPro" id="IPR004176">
    <property type="entry name" value="Clp_R_N"/>
</dbReference>
<dbReference type="OrthoDB" id="3628183at2"/>
<feature type="domain" description="Clp R" evidence="2">
    <location>
        <begin position="2"/>
        <end position="186"/>
    </location>
</feature>
<dbReference type="Gene3D" id="1.10.1780.10">
    <property type="entry name" value="Clp, N-terminal domain"/>
    <property type="match status" value="2"/>
</dbReference>
<dbReference type="Pfam" id="PF02861">
    <property type="entry name" value="Clp_N"/>
    <property type="match status" value="2"/>
</dbReference>
<reference evidence="3 4" key="1">
    <citation type="submission" date="2019-10" db="EMBL/GenBank/DDBJ databases">
        <title>Whole genome shotgun sequence of Acrocarpospora corrugata NBRC 13972.</title>
        <authorList>
            <person name="Ichikawa N."/>
            <person name="Kimura A."/>
            <person name="Kitahashi Y."/>
            <person name="Komaki H."/>
            <person name="Oguchi A."/>
        </authorList>
    </citation>
    <scope>NUCLEOTIDE SEQUENCE [LARGE SCALE GENOMIC DNA]</scope>
    <source>
        <strain evidence="3 4">NBRC 13972</strain>
    </source>
</reference>